<accession>A0ABP0RHR0</accession>
<gene>
    <name evidence="2" type="ORF">SCF082_LOCUS46275</name>
</gene>
<feature type="region of interest" description="Disordered" evidence="1">
    <location>
        <begin position="145"/>
        <end position="169"/>
    </location>
</feature>
<protein>
    <submittedName>
        <fullName evidence="2">Uncharacterized protein</fullName>
    </submittedName>
</protein>
<comment type="caution">
    <text evidence="2">The sequence shown here is derived from an EMBL/GenBank/DDBJ whole genome shotgun (WGS) entry which is preliminary data.</text>
</comment>
<evidence type="ECO:0000313" key="3">
    <source>
        <dbReference type="Proteomes" id="UP001642464"/>
    </source>
</evidence>
<dbReference type="Proteomes" id="UP001642464">
    <property type="component" value="Unassembled WGS sequence"/>
</dbReference>
<organism evidence="2 3">
    <name type="scientific">Durusdinium trenchii</name>
    <dbReference type="NCBI Taxonomy" id="1381693"/>
    <lineage>
        <taxon>Eukaryota</taxon>
        <taxon>Sar</taxon>
        <taxon>Alveolata</taxon>
        <taxon>Dinophyceae</taxon>
        <taxon>Suessiales</taxon>
        <taxon>Symbiodiniaceae</taxon>
        <taxon>Durusdinium</taxon>
    </lineage>
</organism>
<dbReference type="EMBL" id="CAXAMM010041350">
    <property type="protein sequence ID" value="CAK9098781.1"/>
    <property type="molecule type" value="Genomic_DNA"/>
</dbReference>
<evidence type="ECO:0000313" key="2">
    <source>
        <dbReference type="EMBL" id="CAK9098781.1"/>
    </source>
</evidence>
<evidence type="ECO:0000256" key="1">
    <source>
        <dbReference type="SAM" id="MobiDB-lite"/>
    </source>
</evidence>
<sequence length="169" mass="17758">MGLGDGHLDVDDMMGASVSGAAEGLAAKDQPSKAVRVKLIESRGHVVLDVGKSVLEIKKGMDFKAKKPTEAPVAQFTDESLATTALADASELVSMLKGARITVESHVKPAGKGADAFWEQMAENRATLIRDHLAAKMGDETGDIVAKGLQGPKSNNNVVVKLDLTPPEK</sequence>
<keyword evidence="3" id="KW-1185">Reference proteome</keyword>
<proteinExistence type="predicted"/>
<reference evidence="2 3" key="1">
    <citation type="submission" date="2024-02" db="EMBL/GenBank/DDBJ databases">
        <authorList>
            <person name="Chen Y."/>
            <person name="Shah S."/>
            <person name="Dougan E. K."/>
            <person name="Thang M."/>
            <person name="Chan C."/>
        </authorList>
    </citation>
    <scope>NUCLEOTIDE SEQUENCE [LARGE SCALE GENOMIC DNA]</scope>
</reference>
<name>A0ABP0RHR0_9DINO</name>